<dbReference type="SUPFAM" id="SSF55315">
    <property type="entry name" value="L30e-like"/>
    <property type="match status" value="1"/>
</dbReference>
<evidence type="ECO:0000313" key="6">
    <source>
        <dbReference type="Proteomes" id="UP001500618"/>
    </source>
</evidence>
<dbReference type="Gene3D" id="3.30.1330.30">
    <property type="match status" value="1"/>
</dbReference>
<proteinExistence type="inferred from homology"/>
<dbReference type="InterPro" id="IPR029026">
    <property type="entry name" value="tRNA_m1G_MTases_N"/>
</dbReference>
<keyword evidence="3" id="KW-0808">Transferase</keyword>
<evidence type="ECO:0000256" key="2">
    <source>
        <dbReference type="ARBA" id="ARBA00022603"/>
    </source>
</evidence>
<dbReference type="CDD" id="cd18095">
    <property type="entry name" value="SpoU-like_rRNA-MTase"/>
    <property type="match status" value="1"/>
</dbReference>
<protein>
    <submittedName>
        <fullName evidence="5">RNA methyltransferase</fullName>
    </submittedName>
</protein>
<dbReference type="InterPro" id="IPR029028">
    <property type="entry name" value="Alpha/beta_knot_MTases"/>
</dbReference>
<reference evidence="6" key="1">
    <citation type="journal article" date="2019" name="Int. J. Syst. Evol. Microbiol.">
        <title>The Global Catalogue of Microorganisms (GCM) 10K type strain sequencing project: providing services to taxonomists for standard genome sequencing and annotation.</title>
        <authorList>
            <consortium name="The Broad Institute Genomics Platform"/>
            <consortium name="The Broad Institute Genome Sequencing Center for Infectious Disease"/>
            <person name="Wu L."/>
            <person name="Ma J."/>
        </authorList>
    </citation>
    <scope>NUCLEOTIDE SEQUENCE [LARGE SCALE GENOMIC DNA]</scope>
    <source>
        <strain evidence="6">JCM 14718</strain>
    </source>
</reference>
<accession>A0ABP4RTW6</accession>
<dbReference type="PANTHER" id="PTHR46429:SF1">
    <property type="entry name" value="23S RRNA (GUANOSINE-2'-O-)-METHYLTRANSFERASE RLMB"/>
    <property type="match status" value="1"/>
</dbReference>
<keyword evidence="2 5" id="KW-0489">Methyltransferase</keyword>
<dbReference type="EMBL" id="BAAANY010000002">
    <property type="protein sequence ID" value="GAA1660537.1"/>
    <property type="molecule type" value="Genomic_DNA"/>
</dbReference>
<dbReference type="InterPro" id="IPR013123">
    <property type="entry name" value="SpoU_subst-bd"/>
</dbReference>
<gene>
    <name evidence="5" type="ORF">GCM10009765_07530</name>
</gene>
<sequence length="262" mass="27782">MTSDESPRDRFLTVYGRKPVIEALRDQRLTVDKVLLAQQARGESVTDILAAAKAANVPVRRVDADRIKRLAGNGKQDQGVLADVLAPKMRTLAAALNESYREQPRKLLLLDGITTPANVGMIIRAATAAGIDGIIIPRHGVASLGPLVVKASAGIVFRAPLLRCGSAVEAAESLTEAGYVLVGLDSDGAESLFHAEFGERMVFVLGGETHGLGAEVRPYVGRWVRIPMAGDVESLNVSTAAAVVSFELLRREKGAAPQVNVG</sequence>
<comment type="caution">
    <text evidence="5">The sequence shown here is derived from an EMBL/GenBank/DDBJ whole genome shotgun (WGS) entry which is preliminary data.</text>
</comment>
<dbReference type="RefSeq" id="WP_344307127.1">
    <property type="nucleotide sequence ID" value="NZ_BAAANY010000002.1"/>
</dbReference>
<comment type="similarity">
    <text evidence="1">Belongs to the class IV-like SAM-binding methyltransferase superfamily. RNA methyltransferase TrmH family.</text>
</comment>
<dbReference type="Pfam" id="PF08032">
    <property type="entry name" value="SpoU_sub_bind"/>
    <property type="match status" value="1"/>
</dbReference>
<dbReference type="InterPro" id="IPR004441">
    <property type="entry name" value="rRNA_MeTrfase_TrmH"/>
</dbReference>
<name>A0ABP4RTW6_9ACTN</name>
<dbReference type="GO" id="GO:0032259">
    <property type="term" value="P:methylation"/>
    <property type="evidence" value="ECO:0007669"/>
    <property type="project" value="UniProtKB-KW"/>
</dbReference>
<dbReference type="InterPro" id="IPR029064">
    <property type="entry name" value="Ribosomal_eL30-like_sf"/>
</dbReference>
<dbReference type="PANTHER" id="PTHR46429">
    <property type="entry name" value="23S RRNA (GUANOSINE-2'-O-)-METHYLTRANSFERASE RLMB"/>
    <property type="match status" value="1"/>
</dbReference>
<dbReference type="Proteomes" id="UP001500618">
    <property type="component" value="Unassembled WGS sequence"/>
</dbReference>
<keyword evidence="6" id="KW-1185">Reference proteome</keyword>
<evidence type="ECO:0000256" key="1">
    <source>
        <dbReference type="ARBA" id="ARBA00007228"/>
    </source>
</evidence>
<dbReference type="SMART" id="SM00967">
    <property type="entry name" value="SpoU_sub_bind"/>
    <property type="match status" value="1"/>
</dbReference>
<dbReference type="Pfam" id="PF00588">
    <property type="entry name" value="SpoU_methylase"/>
    <property type="match status" value="1"/>
</dbReference>
<feature type="domain" description="RNA 2-O ribose methyltransferase substrate binding" evidence="4">
    <location>
        <begin position="13"/>
        <end position="90"/>
    </location>
</feature>
<dbReference type="Gene3D" id="3.40.1280.10">
    <property type="match status" value="1"/>
</dbReference>
<organism evidence="5 6">
    <name type="scientific">Fodinicola feengrottensis</name>
    <dbReference type="NCBI Taxonomy" id="435914"/>
    <lineage>
        <taxon>Bacteria</taxon>
        <taxon>Bacillati</taxon>
        <taxon>Actinomycetota</taxon>
        <taxon>Actinomycetes</taxon>
        <taxon>Mycobacteriales</taxon>
        <taxon>Fodinicola</taxon>
    </lineage>
</organism>
<dbReference type="SUPFAM" id="SSF75217">
    <property type="entry name" value="alpha/beta knot"/>
    <property type="match status" value="1"/>
</dbReference>
<dbReference type="InterPro" id="IPR001537">
    <property type="entry name" value="SpoU_MeTrfase"/>
</dbReference>
<evidence type="ECO:0000313" key="5">
    <source>
        <dbReference type="EMBL" id="GAA1660537.1"/>
    </source>
</evidence>
<evidence type="ECO:0000259" key="4">
    <source>
        <dbReference type="SMART" id="SM00967"/>
    </source>
</evidence>
<dbReference type="GO" id="GO:0008168">
    <property type="term" value="F:methyltransferase activity"/>
    <property type="evidence" value="ECO:0007669"/>
    <property type="project" value="UniProtKB-KW"/>
</dbReference>
<evidence type="ECO:0000256" key="3">
    <source>
        <dbReference type="ARBA" id="ARBA00022679"/>
    </source>
</evidence>